<dbReference type="InterPro" id="IPR036282">
    <property type="entry name" value="Glutathione-S-Trfase_C_sf"/>
</dbReference>
<feature type="domain" description="GST N-terminal" evidence="5">
    <location>
        <begin position="1"/>
        <end position="81"/>
    </location>
</feature>
<dbReference type="GO" id="GO:0004364">
    <property type="term" value="F:glutathione transferase activity"/>
    <property type="evidence" value="ECO:0007669"/>
    <property type="project" value="UniProtKB-EC"/>
</dbReference>
<dbReference type="GO" id="GO:0009636">
    <property type="term" value="P:response to toxic substance"/>
    <property type="evidence" value="ECO:0007669"/>
    <property type="project" value="UniProtKB-ARBA"/>
</dbReference>
<evidence type="ECO:0000259" key="6">
    <source>
        <dbReference type="PROSITE" id="PS50405"/>
    </source>
</evidence>
<dbReference type="InterPro" id="IPR040079">
    <property type="entry name" value="Glutathione_S-Trfase"/>
</dbReference>
<dbReference type="Proteomes" id="UP000284842">
    <property type="component" value="Unassembled WGS sequence"/>
</dbReference>
<dbReference type="EMBL" id="NHTK01001125">
    <property type="protein sequence ID" value="PPR02937.1"/>
    <property type="molecule type" value="Genomic_DNA"/>
</dbReference>
<dbReference type="GO" id="GO:0006749">
    <property type="term" value="P:glutathione metabolic process"/>
    <property type="evidence" value="ECO:0007669"/>
    <property type="project" value="TreeGrafter"/>
</dbReference>
<comment type="caution">
    <text evidence="7">The sequence shown here is derived from an EMBL/GenBank/DDBJ whole genome shotgun (WGS) entry which is preliminary data.</text>
</comment>
<comment type="similarity">
    <text evidence="1">Belongs to the GST superfamily. Phi family.</text>
</comment>
<dbReference type="Pfam" id="PF02798">
    <property type="entry name" value="GST_N"/>
    <property type="match status" value="1"/>
</dbReference>
<dbReference type="Gene3D" id="1.20.1050.10">
    <property type="match status" value="1"/>
</dbReference>
<dbReference type="FunCoup" id="A0A409YIV2">
    <property type="interactions" value="141"/>
</dbReference>
<dbReference type="Pfam" id="PF00043">
    <property type="entry name" value="GST_C"/>
    <property type="match status" value="1"/>
</dbReference>
<feature type="domain" description="GST C-terminal" evidence="6">
    <location>
        <begin position="91"/>
        <end position="220"/>
    </location>
</feature>
<dbReference type="AlphaFoldDB" id="A0A409YIV2"/>
<dbReference type="GO" id="GO:0043295">
    <property type="term" value="F:glutathione binding"/>
    <property type="evidence" value="ECO:0007669"/>
    <property type="project" value="TreeGrafter"/>
</dbReference>
<reference evidence="7 8" key="1">
    <citation type="journal article" date="2018" name="Evol. Lett.">
        <title>Horizontal gene cluster transfer increased hallucinogenic mushroom diversity.</title>
        <authorList>
            <person name="Reynolds H.T."/>
            <person name="Vijayakumar V."/>
            <person name="Gluck-Thaler E."/>
            <person name="Korotkin H.B."/>
            <person name="Matheny P.B."/>
            <person name="Slot J.C."/>
        </authorList>
    </citation>
    <scope>NUCLEOTIDE SEQUENCE [LARGE SCALE GENOMIC DNA]</scope>
    <source>
        <strain evidence="7 8">2629</strain>
    </source>
</reference>
<evidence type="ECO:0000313" key="8">
    <source>
        <dbReference type="Proteomes" id="UP000284842"/>
    </source>
</evidence>
<keyword evidence="8" id="KW-1185">Reference proteome</keyword>
<evidence type="ECO:0000259" key="5">
    <source>
        <dbReference type="PROSITE" id="PS50404"/>
    </source>
</evidence>
<dbReference type="PANTHER" id="PTHR43900">
    <property type="entry name" value="GLUTATHIONE S-TRANSFERASE RHO"/>
    <property type="match status" value="1"/>
</dbReference>
<dbReference type="SUPFAM" id="SSF52833">
    <property type="entry name" value="Thioredoxin-like"/>
    <property type="match status" value="1"/>
</dbReference>
<dbReference type="EC" id="2.5.1.18" evidence="2"/>
<organism evidence="7 8">
    <name type="scientific">Panaeolus cyanescens</name>
    <dbReference type="NCBI Taxonomy" id="181874"/>
    <lineage>
        <taxon>Eukaryota</taxon>
        <taxon>Fungi</taxon>
        <taxon>Dikarya</taxon>
        <taxon>Basidiomycota</taxon>
        <taxon>Agaricomycotina</taxon>
        <taxon>Agaricomycetes</taxon>
        <taxon>Agaricomycetidae</taxon>
        <taxon>Agaricales</taxon>
        <taxon>Agaricineae</taxon>
        <taxon>Galeropsidaceae</taxon>
        <taxon>Panaeolus</taxon>
    </lineage>
</organism>
<dbReference type="InterPro" id="IPR010987">
    <property type="entry name" value="Glutathione-S-Trfase_C-like"/>
</dbReference>
<dbReference type="STRING" id="181874.A0A409YIV2"/>
<dbReference type="PROSITE" id="PS50404">
    <property type="entry name" value="GST_NTER"/>
    <property type="match status" value="1"/>
</dbReference>
<dbReference type="GO" id="GO:0005737">
    <property type="term" value="C:cytoplasm"/>
    <property type="evidence" value="ECO:0007669"/>
    <property type="project" value="TreeGrafter"/>
</dbReference>
<evidence type="ECO:0000256" key="4">
    <source>
        <dbReference type="ARBA" id="ARBA00047960"/>
    </source>
</evidence>
<keyword evidence="3" id="KW-0808">Transferase</keyword>
<dbReference type="SFLD" id="SFLDS00019">
    <property type="entry name" value="Glutathione_Transferase_(cytos"/>
    <property type="match status" value="1"/>
</dbReference>
<protein>
    <recommendedName>
        <fullName evidence="2">glutathione transferase</fullName>
        <ecNumber evidence="2">2.5.1.18</ecNumber>
    </recommendedName>
</protein>
<dbReference type="PANTHER" id="PTHR43900:SF3">
    <property type="entry name" value="GLUTATHIONE S-TRANSFERASE RHO"/>
    <property type="match status" value="1"/>
</dbReference>
<proteinExistence type="inferred from homology"/>
<evidence type="ECO:0000256" key="1">
    <source>
        <dbReference type="ARBA" id="ARBA00010128"/>
    </source>
</evidence>
<dbReference type="InterPro" id="IPR004045">
    <property type="entry name" value="Glutathione_S-Trfase_N"/>
</dbReference>
<dbReference type="SFLD" id="SFLDG00358">
    <property type="entry name" value="Main_(cytGST)"/>
    <property type="match status" value="1"/>
</dbReference>
<evidence type="ECO:0000256" key="2">
    <source>
        <dbReference type="ARBA" id="ARBA00012452"/>
    </source>
</evidence>
<dbReference type="FunFam" id="1.20.1050.10:FF:000004">
    <property type="entry name" value="Glutathione S-transferase F2"/>
    <property type="match status" value="1"/>
</dbReference>
<name>A0A409YIV2_9AGAR</name>
<dbReference type="PROSITE" id="PS50405">
    <property type="entry name" value="GST_CTER"/>
    <property type="match status" value="1"/>
</dbReference>
<dbReference type="FunFam" id="3.40.30.10:FF:000016">
    <property type="entry name" value="Glutathione S-transferase F2"/>
    <property type="match status" value="1"/>
</dbReference>
<dbReference type="InterPro" id="IPR004046">
    <property type="entry name" value="GST_C"/>
</dbReference>
<dbReference type="OrthoDB" id="249703at2759"/>
<comment type="catalytic activity">
    <reaction evidence="4">
        <text>RX + glutathione = an S-substituted glutathione + a halide anion + H(+)</text>
        <dbReference type="Rhea" id="RHEA:16437"/>
        <dbReference type="ChEBI" id="CHEBI:15378"/>
        <dbReference type="ChEBI" id="CHEBI:16042"/>
        <dbReference type="ChEBI" id="CHEBI:17792"/>
        <dbReference type="ChEBI" id="CHEBI:57925"/>
        <dbReference type="ChEBI" id="CHEBI:90779"/>
        <dbReference type="EC" id="2.5.1.18"/>
    </reaction>
</comment>
<dbReference type="InParanoid" id="A0A409YIV2"/>
<gene>
    <name evidence="7" type="ORF">CVT24_012167</name>
</gene>
<dbReference type="SFLD" id="SFLDG01154">
    <property type="entry name" value="Main.5:_Phi-like"/>
    <property type="match status" value="1"/>
</dbReference>
<evidence type="ECO:0000313" key="7">
    <source>
        <dbReference type="EMBL" id="PPR02937.1"/>
    </source>
</evidence>
<evidence type="ECO:0000256" key="3">
    <source>
        <dbReference type="ARBA" id="ARBA00022679"/>
    </source>
</evidence>
<dbReference type="InterPro" id="IPR036249">
    <property type="entry name" value="Thioredoxin-like_sf"/>
</dbReference>
<sequence>MAIKLYGSLTSCVTMVMCVLKEKGLEYERINIDFSTGEHKSPEYMEKQPFGQVPCLDDDGFLVYECRAICHYLAAKYANQGTPNLIPPADDFKAIARFHQAVSVETHNFNKYVWMVTRERVIKPLYFKQEWNQDIIDQAFKEIDDKLAVYDKILAKQKYMAGDTFTLADLFHLSFGTTVIRCGCKSFEKYPNVSRWWNDISSRKAWQEVYEESKHYYDPIF</sequence>
<dbReference type="Gene3D" id="3.40.30.10">
    <property type="entry name" value="Glutaredoxin"/>
    <property type="match status" value="1"/>
</dbReference>
<accession>A0A409YIV2</accession>
<dbReference type="SUPFAM" id="SSF47616">
    <property type="entry name" value="GST C-terminal domain-like"/>
    <property type="match status" value="1"/>
</dbReference>